<feature type="transmembrane region" description="Helical" evidence="1">
    <location>
        <begin position="83"/>
        <end position="104"/>
    </location>
</feature>
<protein>
    <submittedName>
        <fullName evidence="2">Sporulation protein</fullName>
    </submittedName>
</protein>
<feature type="transmembrane region" description="Helical" evidence="1">
    <location>
        <begin position="153"/>
        <end position="174"/>
    </location>
</feature>
<dbReference type="Proteomes" id="UP000651482">
    <property type="component" value="Unassembled WGS sequence"/>
</dbReference>
<feature type="transmembrane region" description="Helical" evidence="1">
    <location>
        <begin position="257"/>
        <end position="284"/>
    </location>
</feature>
<sequence>MQKQNRKTGKSTIFWGISILFCMIGILLFPAQAANGAGHGVAYSVHILVPSLFPFMTLSSLMVLSGAAEKIGAFFQKAVHGIFYLPGSAGAVILMSLIGGYPVGAKSIAALWKKGVLTEKQADRMLCFCVNSGPAFVITAVGCGMLGSVKSGVLLLICLMLPPILFGVVLGVFARIKGGDFGNAPEIPVEKAPQTGVSALVSATTDASRATFIMCAFVILFHTFEALLGASGFLTFFARTLCRCGVSPDASQVLLPALLEVVGGCTACAASSVGLPFFAFVLGWGGLCIHFQIFAMIGNLPFSKLRFFAFRFLHGICSAFFVRLGQRMLPIEIPAFSAVTVPTSAAFASSLPGTVALLALSAFFLFSANGSGICRKRVL</sequence>
<feature type="transmembrane region" description="Helical" evidence="1">
    <location>
        <begin position="345"/>
        <end position="367"/>
    </location>
</feature>
<dbReference type="AlphaFoldDB" id="A0A926DAT2"/>
<keyword evidence="3" id="KW-1185">Reference proteome</keyword>
<evidence type="ECO:0000313" key="2">
    <source>
        <dbReference type="EMBL" id="MBC8533954.1"/>
    </source>
</evidence>
<feature type="transmembrane region" description="Helical" evidence="1">
    <location>
        <begin position="12"/>
        <end position="29"/>
    </location>
</feature>
<keyword evidence="1" id="KW-0812">Transmembrane</keyword>
<evidence type="ECO:0000256" key="1">
    <source>
        <dbReference type="SAM" id="Phobius"/>
    </source>
</evidence>
<dbReference type="EMBL" id="JACRSN010000010">
    <property type="protein sequence ID" value="MBC8533954.1"/>
    <property type="molecule type" value="Genomic_DNA"/>
</dbReference>
<dbReference type="RefSeq" id="WP_249319607.1">
    <property type="nucleotide sequence ID" value="NZ_JACRSN010000010.1"/>
</dbReference>
<reference evidence="2" key="1">
    <citation type="submission" date="2020-08" db="EMBL/GenBank/DDBJ databases">
        <title>Genome public.</title>
        <authorList>
            <person name="Liu C."/>
            <person name="Sun Q."/>
        </authorList>
    </citation>
    <scope>NUCLEOTIDE SEQUENCE</scope>
    <source>
        <strain evidence="2">NSJ-40</strain>
    </source>
</reference>
<feature type="transmembrane region" description="Helical" evidence="1">
    <location>
        <begin position="125"/>
        <end position="147"/>
    </location>
</feature>
<keyword evidence="1" id="KW-0472">Membrane</keyword>
<gene>
    <name evidence="2" type="ORF">IAG03_08040</name>
</gene>
<proteinExistence type="predicted"/>
<organism evidence="2 3">
    <name type="scientific">Yeguia hominis</name>
    <dbReference type="NCBI Taxonomy" id="2763662"/>
    <lineage>
        <taxon>Bacteria</taxon>
        <taxon>Bacillati</taxon>
        <taxon>Bacillota</taxon>
        <taxon>Clostridia</taxon>
        <taxon>Eubacteriales</taxon>
        <taxon>Yeguiaceae</taxon>
        <taxon>Yeguia</taxon>
    </lineage>
</organism>
<keyword evidence="1" id="KW-1133">Transmembrane helix</keyword>
<comment type="caution">
    <text evidence="2">The sequence shown here is derived from an EMBL/GenBank/DDBJ whole genome shotgun (WGS) entry which is preliminary data.</text>
</comment>
<evidence type="ECO:0000313" key="3">
    <source>
        <dbReference type="Proteomes" id="UP000651482"/>
    </source>
</evidence>
<accession>A0A926DAT2</accession>
<feature type="transmembrane region" description="Helical" evidence="1">
    <location>
        <begin position="212"/>
        <end position="237"/>
    </location>
</feature>
<name>A0A926DAT2_9FIRM</name>